<organism evidence="1 2">
    <name type="scientific">Desulfonema magnum</name>
    <dbReference type="NCBI Taxonomy" id="45655"/>
    <lineage>
        <taxon>Bacteria</taxon>
        <taxon>Pseudomonadati</taxon>
        <taxon>Thermodesulfobacteriota</taxon>
        <taxon>Desulfobacteria</taxon>
        <taxon>Desulfobacterales</taxon>
        <taxon>Desulfococcaceae</taxon>
        <taxon>Desulfonema</taxon>
    </lineage>
</organism>
<name>A0A975BXR7_9BACT</name>
<evidence type="ECO:0000313" key="2">
    <source>
        <dbReference type="Proteomes" id="UP000663722"/>
    </source>
</evidence>
<reference evidence="1" key="1">
    <citation type="journal article" date="2021" name="Microb. Physiol.">
        <title>Proteogenomic Insights into the Physiology of Marine, Sulfate-Reducing, Filamentous Desulfonema limicola and Desulfonema magnum.</title>
        <authorList>
            <person name="Schnaars V."/>
            <person name="Wohlbrand L."/>
            <person name="Scheve S."/>
            <person name="Hinrichs C."/>
            <person name="Reinhardt R."/>
            <person name="Rabus R."/>
        </authorList>
    </citation>
    <scope>NUCLEOTIDE SEQUENCE</scope>
    <source>
        <strain evidence="1">4be13</strain>
    </source>
</reference>
<dbReference type="EMBL" id="CP061800">
    <property type="protein sequence ID" value="QTA93638.1"/>
    <property type="molecule type" value="Genomic_DNA"/>
</dbReference>
<sequence length="37" mass="4310">MICYKYDTLTGLCQIPLNPLSSGKWQRQVLIVKKKSR</sequence>
<accession>A0A975BXR7</accession>
<dbReference type="Proteomes" id="UP000663722">
    <property type="component" value="Chromosome"/>
</dbReference>
<evidence type="ECO:0000313" key="1">
    <source>
        <dbReference type="EMBL" id="QTA93638.1"/>
    </source>
</evidence>
<keyword evidence="2" id="KW-1185">Reference proteome</keyword>
<dbReference type="AlphaFoldDB" id="A0A975BXR7"/>
<dbReference type="KEGG" id="dmm:dnm_097420"/>
<protein>
    <submittedName>
        <fullName evidence="1">Uncharacterized protein</fullName>
    </submittedName>
</protein>
<proteinExistence type="predicted"/>
<gene>
    <name evidence="1" type="ORF">dnm_097420</name>
</gene>